<dbReference type="SUPFAM" id="SSF51126">
    <property type="entry name" value="Pectin lyase-like"/>
    <property type="match status" value="1"/>
</dbReference>
<reference evidence="1" key="1">
    <citation type="submission" date="2018-05" db="EMBL/GenBank/DDBJ databases">
        <authorList>
            <person name="Lanie J.A."/>
            <person name="Ng W.-L."/>
            <person name="Kazmierczak K.M."/>
            <person name="Andrzejewski T.M."/>
            <person name="Davidsen T.M."/>
            <person name="Wayne K.J."/>
            <person name="Tettelin H."/>
            <person name="Glass J.I."/>
            <person name="Rusch D."/>
            <person name="Podicherti R."/>
            <person name="Tsui H.-C.T."/>
            <person name="Winkler M.E."/>
        </authorList>
    </citation>
    <scope>NUCLEOTIDE SEQUENCE</scope>
</reference>
<accession>A0A381ZZ28</accession>
<evidence type="ECO:0008006" key="2">
    <source>
        <dbReference type="Google" id="ProtNLM"/>
    </source>
</evidence>
<gene>
    <name evidence="1" type="ORF">METZ01_LOCUS146986</name>
</gene>
<dbReference type="InterPro" id="IPR012334">
    <property type="entry name" value="Pectin_lyas_fold"/>
</dbReference>
<proteinExistence type="predicted"/>
<organism evidence="1">
    <name type="scientific">marine metagenome</name>
    <dbReference type="NCBI Taxonomy" id="408172"/>
    <lineage>
        <taxon>unclassified sequences</taxon>
        <taxon>metagenomes</taxon>
        <taxon>ecological metagenomes</taxon>
    </lineage>
</organism>
<protein>
    <recommendedName>
        <fullName evidence="2">LamG-like jellyroll fold domain-containing protein</fullName>
    </recommendedName>
</protein>
<dbReference type="Pfam" id="PF13385">
    <property type="entry name" value="Laminin_G_3"/>
    <property type="match status" value="1"/>
</dbReference>
<dbReference type="Gene3D" id="2.160.20.10">
    <property type="entry name" value="Single-stranded right-handed beta-helix, Pectin lyase-like"/>
    <property type="match status" value="1"/>
</dbReference>
<name>A0A381ZZ28_9ZZZZ</name>
<sequence>MIKKSIKVCIIVYSFLFARDIYVSKAALAQYETDDYLLFDAYNDTLEAPHSGHPDYSPAIDAVDLGNDAPILGPNFTQEVRIYRDRGRVDPPWGHLMGFMPQDSETGDDPDPSRITGPLGPQEAPFIWKYDYNGIRYGFGSGDSRNYVDVDSVLNEKGVWYHIATTFDGTNYRLYINGEEVYNYLGCAGKEPYPTPVKYIGGDREGAGRFMGRMDEVRIWDYARAQEEIQETMNEELTGNEPGLLVYYPMDIHNQYLLDRSGNNYHGIMIGPTVRSRYFSDDCPEPDGTMNCPYPTLESALEDVQAWDRILLRQGRYTEFIMRDGINHEGDYVWAQLDPDFEGPKTNTITIEPFPNENVVIDGTVSIDVDWEPYSHNGHSVFRAILDSAAIANEIQRPFRDVYGVWIDDRYQIPAVYPNIKNPTDPSYGGPNDHVPGTYWEVDVVQSDMHFGVDRDREFSIDREFGVARLDHLDTLEEWAFDPQNEMLYIYADERYLPTSTNVRIRVLHRMLSIQFVANVEFRNINFFGGSLDVSGINILFEDCNFAYLHDITLPAFRDHSPLCAGLKSRNADFINCKFSQIPFVYSVKIGGVNSLVENCLLTNMDWWANPGGGGPGLGRVCRYVTIENSKIGGAGGSSLMEYCRIEDYKDPCDCSGI</sequence>
<dbReference type="AlphaFoldDB" id="A0A381ZZ28"/>
<dbReference type="SUPFAM" id="SSF49899">
    <property type="entry name" value="Concanavalin A-like lectins/glucanases"/>
    <property type="match status" value="1"/>
</dbReference>
<dbReference type="EMBL" id="UINC01023117">
    <property type="protein sequence ID" value="SVA94132.1"/>
    <property type="molecule type" value="Genomic_DNA"/>
</dbReference>
<dbReference type="InterPro" id="IPR011050">
    <property type="entry name" value="Pectin_lyase_fold/virulence"/>
</dbReference>
<evidence type="ECO:0000313" key="1">
    <source>
        <dbReference type="EMBL" id="SVA94132.1"/>
    </source>
</evidence>
<dbReference type="InterPro" id="IPR013320">
    <property type="entry name" value="ConA-like_dom_sf"/>
</dbReference>
<dbReference type="Gene3D" id="2.60.120.200">
    <property type="match status" value="1"/>
</dbReference>
<feature type="non-terminal residue" evidence="1">
    <location>
        <position position="658"/>
    </location>
</feature>